<dbReference type="Pfam" id="PF07898">
    <property type="entry name" value="DUF1676"/>
    <property type="match status" value="1"/>
</dbReference>
<dbReference type="PANTHER" id="PTHR21879:SF22">
    <property type="entry name" value="FI03362P-RELATED"/>
    <property type="match status" value="1"/>
</dbReference>
<feature type="non-terminal residue" evidence="1">
    <location>
        <position position="1"/>
    </location>
</feature>
<dbReference type="AlphaFoldDB" id="N6UKL3"/>
<evidence type="ECO:0000313" key="1">
    <source>
        <dbReference type="EMBL" id="ENN79222.1"/>
    </source>
</evidence>
<accession>N6UKL3</accession>
<proteinExistence type="predicted"/>
<protein>
    <submittedName>
        <fullName evidence="1">Uncharacterized protein</fullName>
    </submittedName>
</protein>
<organism evidence="1">
    <name type="scientific">Dendroctonus ponderosae</name>
    <name type="common">Mountain pine beetle</name>
    <dbReference type="NCBI Taxonomy" id="77166"/>
    <lineage>
        <taxon>Eukaryota</taxon>
        <taxon>Metazoa</taxon>
        <taxon>Ecdysozoa</taxon>
        <taxon>Arthropoda</taxon>
        <taxon>Hexapoda</taxon>
        <taxon>Insecta</taxon>
        <taxon>Pterygota</taxon>
        <taxon>Neoptera</taxon>
        <taxon>Endopterygota</taxon>
        <taxon>Coleoptera</taxon>
        <taxon>Polyphaga</taxon>
        <taxon>Cucujiformia</taxon>
        <taxon>Curculionidae</taxon>
        <taxon>Scolytinae</taxon>
        <taxon>Dendroctonus</taxon>
    </lineage>
</organism>
<dbReference type="PANTHER" id="PTHR21879">
    <property type="entry name" value="FI03362P-RELATED-RELATED"/>
    <property type="match status" value="1"/>
</dbReference>
<dbReference type="GO" id="GO:0016020">
    <property type="term" value="C:membrane"/>
    <property type="evidence" value="ECO:0007669"/>
    <property type="project" value="TreeGrafter"/>
</dbReference>
<dbReference type="InterPro" id="IPR012464">
    <property type="entry name" value="DUF1676"/>
</dbReference>
<name>N6UKL3_DENPD</name>
<gene>
    <name evidence="1" type="ORF">YQE_04406</name>
</gene>
<dbReference type="OMA" id="YLGYIRI"/>
<dbReference type="OrthoDB" id="8189012at2759"/>
<dbReference type="EMBL" id="KB740735">
    <property type="protein sequence ID" value="ENN79222.1"/>
    <property type="molecule type" value="Genomic_DNA"/>
</dbReference>
<dbReference type="HOGENOM" id="CLU_103927_0_0_1"/>
<reference evidence="1" key="1">
    <citation type="journal article" date="2013" name="Genome Biol.">
        <title>Draft genome of the mountain pine beetle, Dendroctonus ponderosae Hopkins, a major forest pest.</title>
        <authorList>
            <person name="Keeling C.I."/>
            <person name="Yuen M.M."/>
            <person name="Liao N.Y."/>
            <person name="Docking T.R."/>
            <person name="Chan S.K."/>
            <person name="Taylor G.A."/>
            <person name="Palmquist D.L."/>
            <person name="Jackman S.D."/>
            <person name="Nguyen A."/>
            <person name="Li M."/>
            <person name="Henderson H."/>
            <person name="Janes J.K."/>
            <person name="Zhao Y."/>
            <person name="Pandoh P."/>
            <person name="Moore R."/>
            <person name="Sperling F.A."/>
            <person name="Huber D.P."/>
            <person name="Birol I."/>
            <person name="Jones S.J."/>
            <person name="Bohlmann J."/>
        </authorList>
    </citation>
    <scope>NUCLEOTIDE SEQUENCE</scope>
</reference>
<sequence>MQRVFVLVFVSLLFSTVTARSDTIAELYKIVVSIKQCLVLKYPAVCLKERALKALNDTIFVDEPIYLGYIRIEKNRDFDWNSTKNDGLPNEISKRSIVLNDALYDKIQEFFKSRTIRLNVDEAIEGKLKASLVSGKLGKISILFSRKKGGGGGGGGGGKDKGQGAMMMMGAAAACVYAGMMAGKMGMMAMAAMMMSKISLLLSAIMLLKKSKGGGGGDDSKEKQIKIVYATTGGGGGGDYGKGGGGGGWHRSLNHDPHTISYRAQIPQDANPNVVYEGY</sequence>